<dbReference type="AlphaFoldDB" id="A0AA38UAH5"/>
<dbReference type="Proteomes" id="UP001163846">
    <property type="component" value="Unassembled WGS sequence"/>
</dbReference>
<evidence type="ECO:0000313" key="4">
    <source>
        <dbReference type="Proteomes" id="UP001163846"/>
    </source>
</evidence>
<feature type="region of interest" description="Disordered" evidence="1">
    <location>
        <begin position="109"/>
        <end position="143"/>
    </location>
</feature>
<keyword evidence="2" id="KW-0472">Membrane</keyword>
<reference evidence="3" key="1">
    <citation type="submission" date="2022-08" db="EMBL/GenBank/DDBJ databases">
        <authorList>
            <consortium name="DOE Joint Genome Institute"/>
            <person name="Min B."/>
            <person name="Riley R."/>
            <person name="Sierra-Patev S."/>
            <person name="Naranjo-Ortiz M."/>
            <person name="Looney B."/>
            <person name="Konkel Z."/>
            <person name="Slot J.C."/>
            <person name="Sakamoto Y."/>
            <person name="Steenwyk J.L."/>
            <person name="Rokas A."/>
            <person name="Carro J."/>
            <person name="Camarero S."/>
            <person name="Ferreira P."/>
            <person name="Molpeceres G."/>
            <person name="Ruiz-Duenas F.J."/>
            <person name="Serrano A."/>
            <person name="Henrissat B."/>
            <person name="Drula E."/>
            <person name="Hughes K.W."/>
            <person name="Mata J.L."/>
            <person name="Ishikawa N.K."/>
            <person name="Vargas-Isla R."/>
            <person name="Ushijima S."/>
            <person name="Smith C.A."/>
            <person name="Ahrendt S."/>
            <person name="Andreopoulos W."/>
            <person name="He G."/>
            <person name="Labutti K."/>
            <person name="Lipzen A."/>
            <person name="Ng V."/>
            <person name="Sandor L."/>
            <person name="Barry K."/>
            <person name="Martinez A.T."/>
            <person name="Xiao Y."/>
            <person name="Gibbons J.G."/>
            <person name="Terashima K."/>
            <person name="Hibbett D.S."/>
            <person name="Grigoriev I.V."/>
        </authorList>
    </citation>
    <scope>NUCLEOTIDE SEQUENCE</scope>
    <source>
        <strain evidence="3">TFB9207</strain>
    </source>
</reference>
<accession>A0AA38UAH5</accession>
<keyword evidence="4" id="KW-1185">Reference proteome</keyword>
<feature type="transmembrane region" description="Helical" evidence="2">
    <location>
        <begin position="88"/>
        <end position="107"/>
    </location>
</feature>
<keyword evidence="2" id="KW-1133">Transmembrane helix</keyword>
<organism evidence="3 4">
    <name type="scientific">Lentinula raphanica</name>
    <dbReference type="NCBI Taxonomy" id="153919"/>
    <lineage>
        <taxon>Eukaryota</taxon>
        <taxon>Fungi</taxon>
        <taxon>Dikarya</taxon>
        <taxon>Basidiomycota</taxon>
        <taxon>Agaricomycotina</taxon>
        <taxon>Agaricomycetes</taxon>
        <taxon>Agaricomycetidae</taxon>
        <taxon>Agaricales</taxon>
        <taxon>Marasmiineae</taxon>
        <taxon>Omphalotaceae</taxon>
        <taxon>Lentinula</taxon>
    </lineage>
</organism>
<feature type="compositionally biased region" description="Pro residues" evidence="1">
    <location>
        <begin position="109"/>
        <end position="121"/>
    </location>
</feature>
<evidence type="ECO:0000256" key="1">
    <source>
        <dbReference type="SAM" id="MobiDB-lite"/>
    </source>
</evidence>
<dbReference type="EMBL" id="MU806466">
    <property type="protein sequence ID" value="KAJ3834945.1"/>
    <property type="molecule type" value="Genomic_DNA"/>
</dbReference>
<proteinExistence type="predicted"/>
<comment type="caution">
    <text evidence="3">The sequence shown here is derived from an EMBL/GenBank/DDBJ whole genome shotgun (WGS) entry which is preliminary data.</text>
</comment>
<name>A0AA38UAH5_9AGAR</name>
<protein>
    <submittedName>
        <fullName evidence="3">Uncharacterized protein</fullName>
    </submittedName>
</protein>
<gene>
    <name evidence="3" type="ORF">F5878DRAFT_335163</name>
</gene>
<keyword evidence="2" id="KW-0812">Transmembrane</keyword>
<evidence type="ECO:0000313" key="3">
    <source>
        <dbReference type="EMBL" id="KAJ3834945.1"/>
    </source>
</evidence>
<evidence type="ECO:0000256" key="2">
    <source>
        <dbReference type="SAM" id="Phobius"/>
    </source>
</evidence>
<sequence length="323" mass="36066">MPHETTRCSIGSRRKPSETKFPPFSQTFTFTVFTASTLLLEFLLLPPSNTISAGQSLASSIVLSKLFSTVPTQPAQIFSLTMPTRNSFSVFLLATALLGLCAVVHPMPTPSSQPPSLPATPPNGSQIAPRADNPNPPRQPSEPSLICISIGRLDVSLPLHMISLRSPRTGSPNEYDALRIGQSVYLDLISSYGLRIPYQSWAPTTNDYNLFQPLAKAYFGSEEEENAVFRNLRDPSWVREKCHMQEFLYKNIDYLVCIANWLKTSDYVKQGDRSRMSDRLDRYMADRTADLANLVSPPLRLPLMMARIRPDGSWVCCGTPHRE</sequence>